<feature type="compositionally biased region" description="Acidic residues" evidence="1">
    <location>
        <begin position="75"/>
        <end position="126"/>
    </location>
</feature>
<evidence type="ECO:0000313" key="2">
    <source>
        <dbReference type="EMBL" id="GEU49100.1"/>
    </source>
</evidence>
<name>A0A6L2KJZ1_TANCI</name>
<protein>
    <submittedName>
        <fullName evidence="2">Uncharacterized protein</fullName>
    </submittedName>
</protein>
<sequence length="620" mass="70171">MHPVNPYVKAALQAPKQAPPSPDYVSSLKHQPSLDNVVEYPEYLVPSDAKAPMGDQALPNDASPATLLPGYIVDSDPEEDLEEDPEEDPADYPADGGDDADDDSFDDDDDDDDEEELEASEDDDEEEKQHPALADSSVVHIVYHVPFAKETEPFETDESAAIPPPPHAYRTAYRMSVQTQTPIPFPLEAEVARLLSLPSPSPSPFSLLSSPLPIFPHHPYHLLLALYIMGKSSRNKKQEMENLNFFYQDVGTSSSVGEEEMPIIKTMAYNDKYKKILDEVWKDKVELEGKIVKEAEEAVKRIKGEALKEKDNPRTFFFPIILEGQVDRAITMINRTQTEAMGLLSNVLCQVGVTTLIAKFLILDIPIDHDSPIVVGRGFLHTVGGILNTPERLLSTFDRFCHQTFRAARSDIMRNAKSDSDDEEDYQIKRNKFGAPIYGPKHASYLNCNNLKIDDTLRIRLHEARSDEEIFTYVAWIRAFNINDLIYTELFHKFYSTYKFDKVCADDEWKTKKIIKFRLGGRAHNLTLLEFVQSLGLYESVELEEEAFNVNFKGENVVRSLCALIYCRDLDTITLRGLIDSDGKLILEDPQPGVPRVGIPRPPRASMQDLYDRMGRIEIR</sequence>
<dbReference type="EMBL" id="BKCJ010002517">
    <property type="protein sequence ID" value="GEU49100.1"/>
    <property type="molecule type" value="Genomic_DNA"/>
</dbReference>
<reference evidence="2" key="1">
    <citation type="journal article" date="2019" name="Sci. Rep.">
        <title>Draft genome of Tanacetum cinerariifolium, the natural source of mosquito coil.</title>
        <authorList>
            <person name="Yamashiro T."/>
            <person name="Shiraishi A."/>
            <person name="Satake H."/>
            <person name="Nakayama K."/>
        </authorList>
    </citation>
    <scope>NUCLEOTIDE SEQUENCE</scope>
</reference>
<gene>
    <name evidence="2" type="ORF">Tci_021078</name>
</gene>
<comment type="caution">
    <text evidence="2">The sequence shown here is derived from an EMBL/GenBank/DDBJ whole genome shotgun (WGS) entry which is preliminary data.</text>
</comment>
<proteinExistence type="predicted"/>
<feature type="region of interest" description="Disordered" evidence="1">
    <location>
        <begin position="1"/>
        <end position="30"/>
    </location>
</feature>
<dbReference type="AlphaFoldDB" id="A0A6L2KJZ1"/>
<feature type="region of interest" description="Disordered" evidence="1">
    <location>
        <begin position="48"/>
        <end position="135"/>
    </location>
</feature>
<evidence type="ECO:0000256" key="1">
    <source>
        <dbReference type="SAM" id="MobiDB-lite"/>
    </source>
</evidence>
<accession>A0A6L2KJZ1</accession>
<organism evidence="2">
    <name type="scientific">Tanacetum cinerariifolium</name>
    <name type="common">Dalmatian daisy</name>
    <name type="synonym">Chrysanthemum cinerariifolium</name>
    <dbReference type="NCBI Taxonomy" id="118510"/>
    <lineage>
        <taxon>Eukaryota</taxon>
        <taxon>Viridiplantae</taxon>
        <taxon>Streptophyta</taxon>
        <taxon>Embryophyta</taxon>
        <taxon>Tracheophyta</taxon>
        <taxon>Spermatophyta</taxon>
        <taxon>Magnoliopsida</taxon>
        <taxon>eudicotyledons</taxon>
        <taxon>Gunneridae</taxon>
        <taxon>Pentapetalae</taxon>
        <taxon>asterids</taxon>
        <taxon>campanulids</taxon>
        <taxon>Asterales</taxon>
        <taxon>Asteraceae</taxon>
        <taxon>Asteroideae</taxon>
        <taxon>Anthemideae</taxon>
        <taxon>Anthemidinae</taxon>
        <taxon>Tanacetum</taxon>
    </lineage>
</organism>